<dbReference type="SUPFAM" id="SSF51161">
    <property type="entry name" value="Trimeric LpxA-like enzymes"/>
    <property type="match status" value="1"/>
</dbReference>
<dbReference type="PANTHER" id="PTHR23416">
    <property type="entry name" value="SIALIC ACID SYNTHASE-RELATED"/>
    <property type="match status" value="1"/>
</dbReference>
<gene>
    <name evidence="1" type="ORF">SAMN02982917_2113</name>
</gene>
<protein>
    <submittedName>
        <fullName evidence="1">Hexapeptide repeat of succinyl-transferase</fullName>
    </submittedName>
</protein>
<evidence type="ECO:0000313" key="2">
    <source>
        <dbReference type="Proteomes" id="UP000192936"/>
    </source>
</evidence>
<dbReference type="InterPro" id="IPR051159">
    <property type="entry name" value="Hexapeptide_acetyltransf"/>
</dbReference>
<dbReference type="RefSeq" id="WP_085084996.1">
    <property type="nucleotide sequence ID" value="NZ_FXAK01000004.1"/>
</dbReference>
<organism evidence="1 2">
    <name type="scientific">Azospirillum oryzae</name>
    <dbReference type="NCBI Taxonomy" id="286727"/>
    <lineage>
        <taxon>Bacteria</taxon>
        <taxon>Pseudomonadati</taxon>
        <taxon>Pseudomonadota</taxon>
        <taxon>Alphaproteobacteria</taxon>
        <taxon>Rhodospirillales</taxon>
        <taxon>Azospirillaceae</taxon>
        <taxon>Azospirillum</taxon>
    </lineage>
</organism>
<dbReference type="InterPro" id="IPR011004">
    <property type="entry name" value="Trimer_LpxA-like_sf"/>
</dbReference>
<dbReference type="GO" id="GO:0016740">
    <property type="term" value="F:transferase activity"/>
    <property type="evidence" value="ECO:0007669"/>
    <property type="project" value="UniProtKB-KW"/>
</dbReference>
<dbReference type="EMBL" id="FXAK01000004">
    <property type="protein sequence ID" value="SMF42231.1"/>
    <property type="molecule type" value="Genomic_DNA"/>
</dbReference>
<sequence>MTADRKPQGLESDDILAGRYPEVTFGINVQLIGMDSMRIGAGSLVGDDCWLNVCVRDGQPRLVIGEKVCVGRHSVLSTAERLEIGSFCLFAPRVYLADVDHAYERLDLPVVEQGLLSHGKLTVEENCWMGINATVIGGITVGRGSVVAANSVVLDTVPPFSVVAGSPARIVRMYDPLLKQWRKIAGSEDLRAMETIRRDHPLPDRESYLKTLRSNSRITEIIPAAAGRGMHMP</sequence>
<name>A0A1X7EY18_9PROT</name>
<evidence type="ECO:0000313" key="1">
    <source>
        <dbReference type="EMBL" id="SMF42231.1"/>
    </source>
</evidence>
<dbReference type="InterPro" id="IPR001451">
    <property type="entry name" value="Hexapep"/>
</dbReference>
<keyword evidence="1" id="KW-0808">Transferase</keyword>
<dbReference type="Proteomes" id="UP000192936">
    <property type="component" value="Unassembled WGS sequence"/>
</dbReference>
<dbReference type="CDD" id="cd04647">
    <property type="entry name" value="LbH_MAT_like"/>
    <property type="match status" value="1"/>
</dbReference>
<reference evidence="1 2" key="1">
    <citation type="submission" date="2017-04" db="EMBL/GenBank/DDBJ databases">
        <authorList>
            <person name="Afonso C.L."/>
            <person name="Miller P.J."/>
            <person name="Scott M.A."/>
            <person name="Spackman E."/>
            <person name="Goraichik I."/>
            <person name="Dimitrov K.M."/>
            <person name="Suarez D.L."/>
            <person name="Swayne D.E."/>
        </authorList>
    </citation>
    <scope>NUCLEOTIDE SEQUENCE [LARGE SCALE GENOMIC DNA]</scope>
    <source>
        <strain evidence="1 2">A2P</strain>
    </source>
</reference>
<dbReference type="PANTHER" id="PTHR23416:SF78">
    <property type="entry name" value="LIPOPOLYSACCHARIDE BIOSYNTHESIS O-ACETYL TRANSFERASE WBBJ-RELATED"/>
    <property type="match status" value="1"/>
</dbReference>
<dbReference type="AlphaFoldDB" id="A0A1X7EY18"/>
<dbReference type="Pfam" id="PF14602">
    <property type="entry name" value="Hexapep_2"/>
    <property type="match status" value="1"/>
</dbReference>
<dbReference type="STRING" id="286727.SAMN02982917_2113"/>
<accession>A0A1X7EY18</accession>
<dbReference type="Gene3D" id="2.160.10.10">
    <property type="entry name" value="Hexapeptide repeat proteins"/>
    <property type="match status" value="1"/>
</dbReference>
<proteinExistence type="predicted"/>